<dbReference type="SUPFAM" id="SSF49313">
    <property type="entry name" value="Cadherin-like"/>
    <property type="match status" value="2"/>
</dbReference>
<sequence length="157" mass="17662">LDREREATHRLVVQLSDGIAPYPYHTTDCVVMVIILDVNDNYPVFVSPTQFQGNIVSGKVKAVDKDEGRNAVVSYRILPESLPRAEFIIDAVSGDILVNKPLDYEKTQNYTFTVSAMDYGTPQLWTLQEVTVFVLDMNDHAPILHSRNDVLVVDEVP</sequence>
<evidence type="ECO:0000256" key="5">
    <source>
        <dbReference type="ARBA" id="ARBA00022837"/>
    </source>
</evidence>
<dbReference type="GO" id="GO:0007411">
    <property type="term" value="P:axon guidance"/>
    <property type="evidence" value="ECO:0007669"/>
    <property type="project" value="UniProtKB-ARBA"/>
</dbReference>
<dbReference type="InterPro" id="IPR015919">
    <property type="entry name" value="Cadherin-like_sf"/>
</dbReference>
<dbReference type="InterPro" id="IPR050174">
    <property type="entry name" value="Protocadherin/Cadherin-CA"/>
</dbReference>
<protein>
    <submittedName>
        <fullName evidence="12">CA domain-containing protein</fullName>
    </submittedName>
</protein>
<keyword evidence="5 9" id="KW-0106">Calcium</keyword>
<evidence type="ECO:0000256" key="6">
    <source>
        <dbReference type="ARBA" id="ARBA00022989"/>
    </source>
</evidence>
<dbReference type="GO" id="GO:0007156">
    <property type="term" value="P:homophilic cell adhesion via plasma membrane adhesion molecules"/>
    <property type="evidence" value="ECO:0007669"/>
    <property type="project" value="InterPro"/>
</dbReference>
<dbReference type="STRING" id="6313.A0A0K0DRP0"/>
<dbReference type="Gene3D" id="2.60.40.60">
    <property type="entry name" value="Cadherins"/>
    <property type="match status" value="2"/>
</dbReference>
<dbReference type="FunFam" id="2.60.40.60:FF:000020">
    <property type="entry name" value="Dachsous cadherin-related 1b"/>
    <property type="match status" value="1"/>
</dbReference>
<dbReference type="PRINTS" id="PR00205">
    <property type="entry name" value="CADHERIN"/>
</dbReference>
<evidence type="ECO:0000256" key="3">
    <source>
        <dbReference type="ARBA" id="ARBA00022692"/>
    </source>
</evidence>
<reference evidence="12" key="2">
    <citation type="submission" date="2017-02" db="UniProtKB">
        <authorList>
            <consortium name="WormBaseParasite"/>
        </authorList>
    </citation>
    <scope>IDENTIFICATION</scope>
</reference>
<accession>A0A0K0DRP0</accession>
<dbReference type="PANTHER" id="PTHR24028">
    <property type="entry name" value="CADHERIN-87A"/>
    <property type="match status" value="1"/>
</dbReference>
<evidence type="ECO:0000256" key="4">
    <source>
        <dbReference type="ARBA" id="ARBA00022737"/>
    </source>
</evidence>
<dbReference type="GO" id="GO:0005509">
    <property type="term" value="F:calcium ion binding"/>
    <property type="evidence" value="ECO:0007669"/>
    <property type="project" value="UniProtKB-UniRule"/>
</dbReference>
<feature type="domain" description="Cadherin" evidence="10">
    <location>
        <begin position="38"/>
        <end position="144"/>
    </location>
</feature>
<dbReference type="WBParaSite" id="ACAC_0001442901-mRNA-1">
    <property type="protein sequence ID" value="ACAC_0001442901-mRNA-1"/>
    <property type="gene ID" value="ACAC_0001442901"/>
</dbReference>
<keyword evidence="2" id="KW-0245">EGF-like domain</keyword>
<proteinExistence type="predicted"/>
<keyword evidence="4" id="KW-0677">Repeat</keyword>
<keyword evidence="6" id="KW-1133">Transmembrane helix</keyword>
<dbReference type="PROSITE" id="PS00232">
    <property type="entry name" value="CADHERIN_1"/>
    <property type="match status" value="2"/>
</dbReference>
<dbReference type="PANTHER" id="PTHR24028:SF146">
    <property type="entry name" value="CADHERIN 96CB, ISOFORM D-RELATED"/>
    <property type="match status" value="1"/>
</dbReference>
<dbReference type="AlphaFoldDB" id="A0A0K0DRP0"/>
<evidence type="ECO:0000259" key="10">
    <source>
        <dbReference type="PROSITE" id="PS50268"/>
    </source>
</evidence>
<reference evidence="11" key="1">
    <citation type="submission" date="2012-09" db="EMBL/GenBank/DDBJ databases">
        <authorList>
            <person name="Martin A.A."/>
        </authorList>
    </citation>
    <scope>NUCLEOTIDE SEQUENCE</scope>
</reference>
<evidence type="ECO:0000256" key="1">
    <source>
        <dbReference type="ARBA" id="ARBA00004167"/>
    </source>
</evidence>
<evidence type="ECO:0000313" key="12">
    <source>
        <dbReference type="WBParaSite" id="ACAC_0001442901-mRNA-1"/>
    </source>
</evidence>
<keyword evidence="11" id="KW-1185">Reference proteome</keyword>
<feature type="domain" description="Cadherin" evidence="10">
    <location>
        <begin position="1"/>
        <end position="45"/>
    </location>
</feature>
<dbReference type="GO" id="GO:0005886">
    <property type="term" value="C:plasma membrane"/>
    <property type="evidence" value="ECO:0007669"/>
    <property type="project" value="InterPro"/>
</dbReference>
<dbReference type="Proteomes" id="UP000035642">
    <property type="component" value="Unassembled WGS sequence"/>
</dbReference>
<keyword evidence="7" id="KW-0472">Membrane</keyword>
<evidence type="ECO:0000313" key="11">
    <source>
        <dbReference type="Proteomes" id="UP000035642"/>
    </source>
</evidence>
<dbReference type="SMART" id="SM00112">
    <property type="entry name" value="CA"/>
    <property type="match status" value="1"/>
</dbReference>
<evidence type="ECO:0000256" key="2">
    <source>
        <dbReference type="ARBA" id="ARBA00022536"/>
    </source>
</evidence>
<dbReference type="Pfam" id="PF00028">
    <property type="entry name" value="Cadherin"/>
    <property type="match status" value="1"/>
</dbReference>
<dbReference type="CDD" id="cd11304">
    <property type="entry name" value="Cadherin_repeat"/>
    <property type="match status" value="2"/>
</dbReference>
<dbReference type="PROSITE" id="PS50268">
    <property type="entry name" value="CADHERIN_2"/>
    <property type="match status" value="2"/>
</dbReference>
<keyword evidence="8" id="KW-0325">Glycoprotein</keyword>
<organism evidence="11 12">
    <name type="scientific">Angiostrongylus cantonensis</name>
    <name type="common">Rat lungworm</name>
    <dbReference type="NCBI Taxonomy" id="6313"/>
    <lineage>
        <taxon>Eukaryota</taxon>
        <taxon>Metazoa</taxon>
        <taxon>Ecdysozoa</taxon>
        <taxon>Nematoda</taxon>
        <taxon>Chromadorea</taxon>
        <taxon>Rhabditida</taxon>
        <taxon>Rhabditina</taxon>
        <taxon>Rhabditomorpha</taxon>
        <taxon>Strongyloidea</taxon>
        <taxon>Metastrongylidae</taxon>
        <taxon>Angiostrongylus</taxon>
    </lineage>
</organism>
<name>A0A0K0DRP0_ANGCA</name>
<dbReference type="InterPro" id="IPR020894">
    <property type="entry name" value="Cadherin_CS"/>
</dbReference>
<evidence type="ECO:0000256" key="8">
    <source>
        <dbReference type="ARBA" id="ARBA00023180"/>
    </source>
</evidence>
<keyword evidence="3" id="KW-0812">Transmembrane</keyword>
<comment type="subcellular location">
    <subcellularLocation>
        <location evidence="1">Membrane</location>
        <topology evidence="1">Single-pass membrane protein</topology>
    </subcellularLocation>
</comment>
<dbReference type="InterPro" id="IPR002126">
    <property type="entry name" value="Cadherin-like_dom"/>
</dbReference>
<evidence type="ECO:0000256" key="7">
    <source>
        <dbReference type="ARBA" id="ARBA00023136"/>
    </source>
</evidence>
<evidence type="ECO:0000256" key="9">
    <source>
        <dbReference type="PROSITE-ProRule" id="PRU00043"/>
    </source>
</evidence>